<feature type="domain" description="LD-carboxypeptidase C-terminal" evidence="4">
    <location>
        <begin position="174"/>
        <end position="302"/>
    </location>
</feature>
<dbReference type="Proteomes" id="UP000257323">
    <property type="component" value="Unassembled WGS sequence"/>
</dbReference>
<keyword evidence="2" id="KW-0378">Hydrolase</keyword>
<dbReference type="GO" id="GO:0016787">
    <property type="term" value="F:hydrolase activity"/>
    <property type="evidence" value="ECO:0007669"/>
    <property type="project" value="UniProtKB-KW"/>
</dbReference>
<dbReference type="InterPro" id="IPR027478">
    <property type="entry name" value="LdcA_N"/>
</dbReference>
<dbReference type="EMBL" id="QUAH01000008">
    <property type="protein sequence ID" value="RFT15607.1"/>
    <property type="molecule type" value="Genomic_DNA"/>
</dbReference>
<dbReference type="Pfam" id="PF02016">
    <property type="entry name" value="Peptidase_S66"/>
    <property type="match status" value="1"/>
</dbReference>
<dbReference type="SUPFAM" id="SSF52317">
    <property type="entry name" value="Class I glutamine amidotransferase-like"/>
    <property type="match status" value="1"/>
</dbReference>
<dbReference type="Pfam" id="PF17676">
    <property type="entry name" value="Peptidase_S66C"/>
    <property type="match status" value="1"/>
</dbReference>
<dbReference type="PANTHER" id="PTHR30237:SF5">
    <property type="entry name" value="CARBOXYPEPTIDASE VC_A0337-RELATED"/>
    <property type="match status" value="1"/>
</dbReference>
<gene>
    <name evidence="5" type="ORF">OP8BY_0255</name>
</gene>
<comment type="caution">
    <text evidence="5">The sequence shown here is derived from an EMBL/GenBank/DDBJ whole genome shotgun (WGS) entry which is preliminary data.</text>
</comment>
<evidence type="ECO:0000256" key="2">
    <source>
        <dbReference type="ARBA" id="ARBA00022801"/>
    </source>
</evidence>
<evidence type="ECO:0000313" key="5">
    <source>
        <dbReference type="EMBL" id="RFT15607.1"/>
    </source>
</evidence>
<feature type="domain" description="LD-carboxypeptidase N-terminal" evidence="3">
    <location>
        <begin position="9"/>
        <end position="133"/>
    </location>
</feature>
<dbReference type="Gene3D" id="3.40.50.10740">
    <property type="entry name" value="Class I glutamine amidotransferase-like"/>
    <property type="match status" value="1"/>
</dbReference>
<dbReference type="InterPro" id="IPR040449">
    <property type="entry name" value="Peptidase_S66_N"/>
</dbReference>
<dbReference type="PANTHER" id="PTHR30237">
    <property type="entry name" value="MURAMOYLTETRAPEPTIDE CARBOXYPEPTIDASE"/>
    <property type="match status" value="1"/>
</dbReference>
<comment type="similarity">
    <text evidence="1">Belongs to the peptidase S66 family.</text>
</comment>
<proteinExistence type="inferred from homology"/>
<dbReference type="Gene3D" id="3.50.30.60">
    <property type="entry name" value="LD-carboxypeptidase A C-terminal domain-like"/>
    <property type="match status" value="1"/>
</dbReference>
<name>A0A3E2BLT0_9BACT</name>
<dbReference type="AlphaFoldDB" id="A0A3E2BLT0"/>
<reference evidence="5 6" key="1">
    <citation type="submission" date="2018-08" db="EMBL/GenBank/DDBJ databases">
        <title>Genome analysis of the thermophilic bacterium of the candidate phylum Aminicenantes from deep subsurface aquifer revealed its physiology and ecological role.</title>
        <authorList>
            <person name="Kadnikov V.V."/>
            <person name="Mardanov A.V."/>
            <person name="Beletsky A.V."/>
            <person name="Karnachuk O.V."/>
            <person name="Ravin N.V."/>
        </authorList>
    </citation>
    <scope>NUCLEOTIDE SEQUENCE [LARGE SCALE GENOMIC DNA]</scope>
    <source>
        <strain evidence="5">BY38</strain>
    </source>
</reference>
<evidence type="ECO:0000259" key="4">
    <source>
        <dbReference type="Pfam" id="PF17676"/>
    </source>
</evidence>
<evidence type="ECO:0000256" key="1">
    <source>
        <dbReference type="ARBA" id="ARBA00010233"/>
    </source>
</evidence>
<dbReference type="InterPro" id="IPR040921">
    <property type="entry name" value="Peptidase_S66C"/>
</dbReference>
<dbReference type="InterPro" id="IPR027461">
    <property type="entry name" value="Carboxypeptidase_A_C_sf"/>
</dbReference>
<dbReference type="InterPro" id="IPR029062">
    <property type="entry name" value="Class_I_gatase-like"/>
</dbReference>
<protein>
    <submittedName>
        <fullName evidence="5">Putative microcin immunity protein</fullName>
    </submittedName>
</protein>
<sequence>MNGVQIRKVSFIAPSTCLPLCEKGLVNKTIRRLKKILGPVDIELSPHLFSSDQLIDHVTAPIDARAEVFKKAIRESDLIMSVAGGTGAEDILFKIDQKDYQVIKKRKPIFMGFSDFTFLLNDIHYHTRIPAVYFPTLRLGPGNFKKMASLLFDEPVTYHGMLWLTRPPKRRLSGVPLGGNLSTFVNYLNRKNPPKYNWKRYVLFFEDVQIDVEDLHRLLAALRRHKVFNEIRGLVIGSMAYYSKNGNYRMIQREHLRFVRNYLRDIIKKRELRGNPLPILAVSNFGHNIPDDLMAVPIGGHVVIDRYKNITFRLHRPRKNGRKV</sequence>
<dbReference type="SUPFAM" id="SSF141986">
    <property type="entry name" value="LD-carboxypeptidase A C-terminal domain-like"/>
    <property type="match status" value="1"/>
</dbReference>
<evidence type="ECO:0000259" key="3">
    <source>
        <dbReference type="Pfam" id="PF02016"/>
    </source>
</evidence>
<dbReference type="InterPro" id="IPR003507">
    <property type="entry name" value="S66_fam"/>
</dbReference>
<accession>A0A3E2BLT0</accession>
<evidence type="ECO:0000313" key="6">
    <source>
        <dbReference type="Proteomes" id="UP000257323"/>
    </source>
</evidence>
<organism evidence="5 6">
    <name type="scientific">Candidatus Saccharicenans subterraneus</name>
    <dbReference type="NCBI Taxonomy" id="2508984"/>
    <lineage>
        <taxon>Bacteria</taxon>
        <taxon>Candidatus Aminicenantota</taxon>
        <taxon>Candidatus Aminicenantia</taxon>
        <taxon>Candidatus Aminicenantales</taxon>
        <taxon>Candidatus Saccharicenantaceae</taxon>
        <taxon>Candidatus Saccharicenans</taxon>
    </lineage>
</organism>